<proteinExistence type="inferred from homology"/>
<dbReference type="GO" id="GO:0005576">
    <property type="term" value="C:extracellular region"/>
    <property type="evidence" value="ECO:0007669"/>
    <property type="project" value="UniProtKB-SubCell"/>
</dbReference>
<evidence type="ECO:0000256" key="2">
    <source>
        <dbReference type="ARBA" id="ARBA00010421"/>
    </source>
</evidence>
<dbReference type="SUPFAM" id="SSF50685">
    <property type="entry name" value="Barwin-like endoglucanases"/>
    <property type="match status" value="1"/>
</dbReference>
<protein>
    <submittedName>
        <fullName evidence="5">Eliciting plant response-like protein</fullName>
    </submittedName>
</protein>
<keyword evidence="4" id="KW-0732">Signal</keyword>
<dbReference type="CDD" id="cd22778">
    <property type="entry name" value="DPBB_CEPL-like"/>
    <property type="match status" value="1"/>
</dbReference>
<accession>A0AAJ0C5T2</accession>
<comment type="subcellular location">
    <subcellularLocation>
        <location evidence="1">Secreted</location>
    </subcellularLocation>
</comment>
<reference evidence="5" key="1">
    <citation type="submission" date="2023-06" db="EMBL/GenBank/DDBJ databases">
        <title>Genome-scale phylogeny and comparative genomics of the fungal order Sordariales.</title>
        <authorList>
            <consortium name="Lawrence Berkeley National Laboratory"/>
            <person name="Hensen N."/>
            <person name="Bonometti L."/>
            <person name="Westerberg I."/>
            <person name="Brannstrom I.O."/>
            <person name="Guillou S."/>
            <person name="Cros-Aarteil S."/>
            <person name="Calhoun S."/>
            <person name="Haridas S."/>
            <person name="Kuo A."/>
            <person name="Mondo S."/>
            <person name="Pangilinan J."/>
            <person name="Riley R."/>
            <person name="Labutti K."/>
            <person name="Andreopoulos B."/>
            <person name="Lipzen A."/>
            <person name="Chen C."/>
            <person name="Yanf M."/>
            <person name="Daum C."/>
            <person name="Ng V."/>
            <person name="Clum A."/>
            <person name="Steindorff A."/>
            <person name="Ohm R."/>
            <person name="Martin F."/>
            <person name="Silar P."/>
            <person name="Natvig D."/>
            <person name="Lalanne C."/>
            <person name="Gautier V."/>
            <person name="Ament-Velasquez S.L."/>
            <person name="Kruys A."/>
            <person name="Hutchinson M.I."/>
            <person name="Powell A.J."/>
            <person name="Barry K."/>
            <person name="Miller A.N."/>
            <person name="Grigoriev I.V."/>
            <person name="Debuchy R."/>
            <person name="Gladieux P."/>
            <person name="Thoren M.H."/>
            <person name="Johannesson H."/>
        </authorList>
    </citation>
    <scope>NUCLEOTIDE SEQUENCE</scope>
    <source>
        <strain evidence="5">8032-3</strain>
    </source>
</reference>
<dbReference type="Proteomes" id="UP001244011">
    <property type="component" value="Unassembled WGS sequence"/>
</dbReference>
<gene>
    <name evidence="5" type="ORF">QBC33DRAFT_445943</name>
</gene>
<comment type="caution">
    <text evidence="5">The sequence shown here is derived from an EMBL/GenBank/DDBJ whole genome shotgun (WGS) entry which is preliminary data.</text>
</comment>
<feature type="chain" id="PRO_5042496513" evidence="4">
    <location>
        <begin position="19"/>
        <end position="138"/>
    </location>
</feature>
<dbReference type="InterPro" id="IPR010829">
    <property type="entry name" value="Cerato-platanin"/>
</dbReference>
<dbReference type="InterPro" id="IPR036908">
    <property type="entry name" value="RlpA-like_sf"/>
</dbReference>
<dbReference type="AlphaFoldDB" id="A0AAJ0C5T2"/>
<dbReference type="Pfam" id="PF07249">
    <property type="entry name" value="Cerato-platanin"/>
    <property type="match status" value="1"/>
</dbReference>
<dbReference type="Gene3D" id="2.40.40.10">
    <property type="entry name" value="RlpA-like domain"/>
    <property type="match status" value="1"/>
</dbReference>
<keyword evidence="6" id="KW-1185">Reference proteome</keyword>
<evidence type="ECO:0000256" key="4">
    <source>
        <dbReference type="SAM" id="SignalP"/>
    </source>
</evidence>
<comment type="similarity">
    <text evidence="2">Belongs to the cerato-platanin family.</text>
</comment>
<evidence type="ECO:0000256" key="1">
    <source>
        <dbReference type="ARBA" id="ARBA00004613"/>
    </source>
</evidence>
<dbReference type="EMBL" id="MU839000">
    <property type="protein sequence ID" value="KAK1770690.1"/>
    <property type="molecule type" value="Genomic_DNA"/>
</dbReference>
<name>A0AAJ0C5T2_9PEZI</name>
<organism evidence="5 6">
    <name type="scientific">Phialemonium atrogriseum</name>
    <dbReference type="NCBI Taxonomy" id="1093897"/>
    <lineage>
        <taxon>Eukaryota</taxon>
        <taxon>Fungi</taxon>
        <taxon>Dikarya</taxon>
        <taxon>Ascomycota</taxon>
        <taxon>Pezizomycotina</taxon>
        <taxon>Sordariomycetes</taxon>
        <taxon>Sordariomycetidae</taxon>
        <taxon>Cephalothecales</taxon>
        <taxon>Cephalothecaceae</taxon>
        <taxon>Phialemonium</taxon>
    </lineage>
</organism>
<feature type="signal peptide" evidence="4">
    <location>
        <begin position="1"/>
        <end position="18"/>
    </location>
</feature>
<evidence type="ECO:0000256" key="3">
    <source>
        <dbReference type="ARBA" id="ARBA00022525"/>
    </source>
</evidence>
<sequence>MHFSNLLGIFSLAAAAAATTVSYDTGYDDPNRSLEVVSCSDGANGLMTKYGWQKQSNITRFPFIGGVEAVASWNSPSCGTCWSATYNGRTIYVLAIDHAAAGLNIALDAMNNLTNGQAVSLGRVDAVVSQVDLKDCGL</sequence>
<dbReference type="GeneID" id="85307539"/>
<evidence type="ECO:0000313" key="5">
    <source>
        <dbReference type="EMBL" id="KAK1770690.1"/>
    </source>
</evidence>
<dbReference type="RefSeq" id="XP_060286903.1">
    <property type="nucleotide sequence ID" value="XM_060424352.1"/>
</dbReference>
<keyword evidence="3" id="KW-0964">Secreted</keyword>
<evidence type="ECO:0000313" key="6">
    <source>
        <dbReference type="Proteomes" id="UP001244011"/>
    </source>
</evidence>